<reference evidence="2" key="3">
    <citation type="submission" date="2016-06" db="UniProtKB">
        <authorList>
            <consortium name="WormBaseParasite"/>
        </authorList>
    </citation>
    <scope>IDENTIFICATION</scope>
</reference>
<dbReference type="Proteomes" id="UP000050741">
    <property type="component" value="Unassembled WGS sequence"/>
</dbReference>
<dbReference type="AlphaFoldDB" id="A0A183CGX5"/>
<reference evidence="1" key="2">
    <citation type="submission" date="2014-05" db="EMBL/GenBank/DDBJ databases">
        <title>The genome and life-stage specific transcriptomes of Globodera pallida elucidate key aspects of plant parasitism by a cyst nematode.</title>
        <authorList>
            <person name="Cotton J.A."/>
            <person name="Lilley C.J."/>
            <person name="Jones L.M."/>
            <person name="Kikuchi T."/>
            <person name="Reid A.J."/>
            <person name="Thorpe P."/>
            <person name="Tsai I.J."/>
            <person name="Beasley H."/>
            <person name="Blok V."/>
            <person name="Cock P.J.A."/>
            <person name="Van den Akker S.E."/>
            <person name="Holroyd N."/>
            <person name="Hunt M."/>
            <person name="Mantelin S."/>
            <person name="Naghra H."/>
            <person name="Pain A."/>
            <person name="Palomares-Rius J.E."/>
            <person name="Zarowiecki M."/>
            <person name="Berriman M."/>
            <person name="Jones J.T."/>
            <person name="Urwin P.E."/>
        </authorList>
    </citation>
    <scope>NUCLEOTIDE SEQUENCE [LARGE SCALE GENOMIC DNA]</scope>
    <source>
        <strain evidence="1">Lindley</strain>
    </source>
</reference>
<accession>A0A183CGX5</accession>
<name>A0A183CGX5_GLOPA</name>
<reference evidence="1" key="1">
    <citation type="submission" date="2013-12" db="EMBL/GenBank/DDBJ databases">
        <authorList>
            <person name="Aslett M."/>
        </authorList>
    </citation>
    <scope>NUCLEOTIDE SEQUENCE [LARGE SCALE GENOMIC DNA]</scope>
    <source>
        <strain evidence="1">Lindley</strain>
    </source>
</reference>
<evidence type="ECO:0000313" key="2">
    <source>
        <dbReference type="WBParaSite" id="GPLIN_001213000"/>
    </source>
</evidence>
<organism evidence="1 2">
    <name type="scientific">Globodera pallida</name>
    <name type="common">Potato cyst nematode worm</name>
    <name type="synonym">Heterodera pallida</name>
    <dbReference type="NCBI Taxonomy" id="36090"/>
    <lineage>
        <taxon>Eukaryota</taxon>
        <taxon>Metazoa</taxon>
        <taxon>Ecdysozoa</taxon>
        <taxon>Nematoda</taxon>
        <taxon>Chromadorea</taxon>
        <taxon>Rhabditida</taxon>
        <taxon>Tylenchina</taxon>
        <taxon>Tylenchomorpha</taxon>
        <taxon>Tylenchoidea</taxon>
        <taxon>Heteroderidae</taxon>
        <taxon>Heteroderinae</taxon>
        <taxon>Globodera</taxon>
    </lineage>
</organism>
<evidence type="ECO:0000313" key="1">
    <source>
        <dbReference type="Proteomes" id="UP000050741"/>
    </source>
</evidence>
<sequence length="76" mass="8827">MRQCAVSKLFTVPSPEAVWVPFKRSDSEWSRKVSLPDTGANLEPYKLWIFGPASSWRRLKASHEDEEWSLHMPIIL</sequence>
<protein>
    <submittedName>
        <fullName evidence="2">Uncharacterized protein</fullName>
    </submittedName>
</protein>
<proteinExistence type="predicted"/>
<dbReference type="WBParaSite" id="GPLIN_001213000">
    <property type="protein sequence ID" value="GPLIN_001213000"/>
    <property type="gene ID" value="GPLIN_001213000"/>
</dbReference>
<keyword evidence="1" id="KW-1185">Reference proteome</keyword>